<name>A0AAW0BVG8_9AGAR</name>
<dbReference type="Proteomes" id="UP001383192">
    <property type="component" value="Unassembled WGS sequence"/>
</dbReference>
<dbReference type="PROSITE" id="PS01031">
    <property type="entry name" value="SHSP"/>
    <property type="match status" value="1"/>
</dbReference>
<protein>
    <recommendedName>
        <fullName evidence="5">SHSP domain-containing protein</fullName>
    </recommendedName>
</protein>
<dbReference type="InterPro" id="IPR031107">
    <property type="entry name" value="Small_HSP"/>
</dbReference>
<comment type="similarity">
    <text evidence="2 3">Belongs to the small heat shock protein (HSP20) family.</text>
</comment>
<feature type="region of interest" description="Disordered" evidence="4">
    <location>
        <begin position="169"/>
        <end position="198"/>
    </location>
</feature>
<organism evidence="6 7">
    <name type="scientific">Paramarasmius palmivorus</name>
    <dbReference type="NCBI Taxonomy" id="297713"/>
    <lineage>
        <taxon>Eukaryota</taxon>
        <taxon>Fungi</taxon>
        <taxon>Dikarya</taxon>
        <taxon>Basidiomycota</taxon>
        <taxon>Agaricomycotina</taxon>
        <taxon>Agaricomycetes</taxon>
        <taxon>Agaricomycetidae</taxon>
        <taxon>Agaricales</taxon>
        <taxon>Marasmiineae</taxon>
        <taxon>Marasmiaceae</taxon>
        <taxon>Paramarasmius</taxon>
    </lineage>
</organism>
<dbReference type="Pfam" id="PF00011">
    <property type="entry name" value="HSP20"/>
    <property type="match status" value="1"/>
</dbReference>
<evidence type="ECO:0000313" key="6">
    <source>
        <dbReference type="EMBL" id="KAK7029364.1"/>
    </source>
</evidence>
<reference evidence="6 7" key="1">
    <citation type="submission" date="2024-01" db="EMBL/GenBank/DDBJ databases">
        <title>A draft genome for a cacao thread blight-causing isolate of Paramarasmius palmivorus.</title>
        <authorList>
            <person name="Baruah I.K."/>
            <person name="Bukari Y."/>
            <person name="Amoako-Attah I."/>
            <person name="Meinhardt L.W."/>
            <person name="Bailey B.A."/>
            <person name="Cohen S.P."/>
        </authorList>
    </citation>
    <scope>NUCLEOTIDE SEQUENCE [LARGE SCALE GENOMIC DNA]</scope>
    <source>
        <strain evidence="6 7">GH-12</strain>
    </source>
</reference>
<evidence type="ECO:0000256" key="4">
    <source>
        <dbReference type="SAM" id="MobiDB-lite"/>
    </source>
</evidence>
<dbReference type="InterPro" id="IPR008978">
    <property type="entry name" value="HSP20-like_chaperone"/>
</dbReference>
<dbReference type="InterPro" id="IPR002068">
    <property type="entry name" value="A-crystallin/Hsp20_dom"/>
</dbReference>
<evidence type="ECO:0000313" key="7">
    <source>
        <dbReference type="Proteomes" id="UP001383192"/>
    </source>
</evidence>
<dbReference type="PANTHER" id="PTHR11527">
    <property type="entry name" value="HEAT-SHOCK PROTEIN 20 FAMILY MEMBER"/>
    <property type="match status" value="1"/>
</dbReference>
<keyword evidence="1" id="KW-0346">Stress response</keyword>
<dbReference type="CDD" id="cd06464">
    <property type="entry name" value="ACD_sHsps-like"/>
    <property type="match status" value="1"/>
</dbReference>
<comment type="caution">
    <text evidence="6">The sequence shown here is derived from an EMBL/GenBank/DDBJ whole genome shotgun (WGS) entry which is preliminary data.</text>
</comment>
<gene>
    <name evidence="6" type="ORF">VNI00_014618</name>
</gene>
<keyword evidence="7" id="KW-1185">Reference proteome</keyword>
<evidence type="ECO:0000259" key="5">
    <source>
        <dbReference type="PROSITE" id="PS01031"/>
    </source>
</evidence>
<dbReference type="AlphaFoldDB" id="A0AAW0BVG8"/>
<feature type="domain" description="SHSP" evidence="5">
    <location>
        <begin position="53"/>
        <end position="186"/>
    </location>
</feature>
<dbReference type="EMBL" id="JAYKXP010000084">
    <property type="protein sequence ID" value="KAK7029364.1"/>
    <property type="molecule type" value="Genomic_DNA"/>
</dbReference>
<accession>A0AAW0BVG8</accession>
<dbReference type="SUPFAM" id="SSF49764">
    <property type="entry name" value="HSP20-like chaperones"/>
    <property type="match status" value="1"/>
</dbReference>
<proteinExistence type="inferred from homology"/>
<evidence type="ECO:0000256" key="2">
    <source>
        <dbReference type="PROSITE-ProRule" id="PRU00285"/>
    </source>
</evidence>
<evidence type="ECO:0000256" key="3">
    <source>
        <dbReference type="RuleBase" id="RU003616"/>
    </source>
</evidence>
<dbReference type="Gene3D" id="2.60.40.790">
    <property type="match status" value="1"/>
</dbReference>
<evidence type="ECO:0000256" key="1">
    <source>
        <dbReference type="ARBA" id="ARBA00023016"/>
    </source>
</evidence>
<sequence length="198" mass="22493">MFDTINDSALVSLERPLSPAQHRAFLELAHNIARRLVKQQQADMAAKRAKVIGGRDTWIPRVDIFDDPDSSDIVSVFEVPGASREDVKVNVIDGKLIVEGQRAMRYRHCTQESSEWVHSDSDSVSQVPRSTAELRYGKFRRELVLPEGVTSAHVRVLLEHGTLHVQWPRSVHTQSTGTKRRRTEALDEFSSTKKIRKE</sequence>